<evidence type="ECO:0000259" key="5">
    <source>
        <dbReference type="PROSITE" id="PS50059"/>
    </source>
</evidence>
<gene>
    <name evidence="6" type="ORF">SAMN05660703_2989</name>
</gene>
<name>A0A1W2CHL2_9FLAO</name>
<evidence type="ECO:0000313" key="7">
    <source>
        <dbReference type="Proteomes" id="UP000192360"/>
    </source>
</evidence>
<proteinExistence type="inferred from homology"/>
<comment type="catalytic activity">
    <reaction evidence="1 3 4">
        <text>[protein]-peptidylproline (omega=180) = [protein]-peptidylproline (omega=0)</text>
        <dbReference type="Rhea" id="RHEA:16237"/>
        <dbReference type="Rhea" id="RHEA-COMP:10747"/>
        <dbReference type="Rhea" id="RHEA-COMP:10748"/>
        <dbReference type="ChEBI" id="CHEBI:83833"/>
        <dbReference type="ChEBI" id="CHEBI:83834"/>
        <dbReference type="EC" id="5.2.1.8"/>
    </reaction>
</comment>
<dbReference type="Pfam" id="PF00254">
    <property type="entry name" value="FKBP_C"/>
    <property type="match status" value="1"/>
</dbReference>
<dbReference type="SUPFAM" id="SSF54534">
    <property type="entry name" value="FKBP-like"/>
    <property type="match status" value="1"/>
</dbReference>
<dbReference type="InterPro" id="IPR046357">
    <property type="entry name" value="PPIase_dom_sf"/>
</dbReference>
<keyword evidence="7" id="KW-1185">Reference proteome</keyword>
<evidence type="ECO:0000256" key="4">
    <source>
        <dbReference type="RuleBase" id="RU003915"/>
    </source>
</evidence>
<dbReference type="EC" id="5.2.1.8" evidence="4"/>
<dbReference type="Proteomes" id="UP000192360">
    <property type="component" value="Unassembled WGS sequence"/>
</dbReference>
<dbReference type="Gene3D" id="3.10.50.40">
    <property type="match status" value="1"/>
</dbReference>
<protein>
    <recommendedName>
        <fullName evidence="4">Peptidyl-prolyl cis-trans isomerase</fullName>
        <ecNumber evidence="4">5.2.1.8</ecNumber>
    </recommendedName>
</protein>
<dbReference type="InterPro" id="IPR001179">
    <property type="entry name" value="PPIase_FKBP_dom"/>
</dbReference>
<dbReference type="GO" id="GO:0003755">
    <property type="term" value="F:peptidyl-prolyl cis-trans isomerase activity"/>
    <property type="evidence" value="ECO:0007669"/>
    <property type="project" value="UniProtKB-UniRule"/>
</dbReference>
<keyword evidence="2 3" id="KW-0697">Rotamase</keyword>
<evidence type="ECO:0000256" key="3">
    <source>
        <dbReference type="PROSITE-ProRule" id="PRU00277"/>
    </source>
</evidence>
<organism evidence="6 7">
    <name type="scientific">Cellulophaga tyrosinoxydans</name>
    <dbReference type="NCBI Taxonomy" id="504486"/>
    <lineage>
        <taxon>Bacteria</taxon>
        <taxon>Pseudomonadati</taxon>
        <taxon>Bacteroidota</taxon>
        <taxon>Flavobacteriia</taxon>
        <taxon>Flavobacteriales</taxon>
        <taxon>Flavobacteriaceae</taxon>
        <taxon>Cellulophaga</taxon>
    </lineage>
</organism>
<dbReference type="PROSITE" id="PS51257">
    <property type="entry name" value="PROKAR_LIPOPROTEIN"/>
    <property type="match status" value="1"/>
</dbReference>
<dbReference type="OrthoDB" id="1093155at2"/>
<accession>A0A1W2CHL2</accession>
<comment type="similarity">
    <text evidence="4">Belongs to the FKBP-type PPIase family.</text>
</comment>
<evidence type="ECO:0000313" key="6">
    <source>
        <dbReference type="EMBL" id="SMC84444.1"/>
    </source>
</evidence>
<keyword evidence="3 4" id="KW-0413">Isomerase</keyword>
<dbReference type="PROSITE" id="PS50059">
    <property type="entry name" value="FKBP_PPIASE"/>
    <property type="match status" value="1"/>
</dbReference>
<dbReference type="NCBIfam" id="TIGR03516">
    <property type="entry name" value="ppisom_GldI"/>
    <property type="match status" value="1"/>
</dbReference>
<dbReference type="RefSeq" id="WP_084062914.1">
    <property type="nucleotide sequence ID" value="NZ_FWXO01000006.1"/>
</dbReference>
<reference evidence="6 7" key="1">
    <citation type="submission" date="2017-04" db="EMBL/GenBank/DDBJ databases">
        <authorList>
            <person name="Afonso C.L."/>
            <person name="Miller P.J."/>
            <person name="Scott M.A."/>
            <person name="Spackman E."/>
            <person name="Goraichik I."/>
            <person name="Dimitrov K.M."/>
            <person name="Suarez D.L."/>
            <person name="Swayne D.E."/>
        </authorList>
    </citation>
    <scope>NUCLEOTIDE SEQUENCE [LARGE SCALE GENOMIC DNA]</scope>
    <source>
        <strain evidence="6 7">DSM 21164</strain>
    </source>
</reference>
<sequence length="192" mass="21659">MLAHIKNNSKTHVKNSLYFLIALFLFSCDGPEARKPIRSSVPKIVKSTVERNKELLAIEVGIINALVKKDTLHQYLPTSSGSWFYYETKNDSTTYIPKGEDIVTLTYNIMTLTNDTIYSAKEIGVQQIKVDKPSLFKGLRNTFTLLKEGEKATFLFPSSLGFGYHGDDNKIEPNTPIKSSIEILKIEQNPIK</sequence>
<evidence type="ECO:0000256" key="1">
    <source>
        <dbReference type="ARBA" id="ARBA00000971"/>
    </source>
</evidence>
<evidence type="ECO:0000256" key="2">
    <source>
        <dbReference type="ARBA" id="ARBA00023110"/>
    </source>
</evidence>
<dbReference type="STRING" id="504486.SAMN05660703_2989"/>
<dbReference type="InterPro" id="IPR019869">
    <property type="entry name" value="Motility-assoc_PPIase_GldI"/>
</dbReference>
<feature type="domain" description="PPIase FKBP-type" evidence="5">
    <location>
        <begin position="100"/>
        <end position="187"/>
    </location>
</feature>
<dbReference type="AlphaFoldDB" id="A0A1W2CHL2"/>
<dbReference type="EMBL" id="FWXO01000006">
    <property type="protein sequence ID" value="SMC84444.1"/>
    <property type="molecule type" value="Genomic_DNA"/>
</dbReference>